<gene>
    <name evidence="1" type="ordered locus">Amet_4368</name>
</gene>
<evidence type="ECO:0000313" key="1">
    <source>
        <dbReference type="EMBL" id="ABR50442.1"/>
    </source>
</evidence>
<reference evidence="2" key="1">
    <citation type="journal article" date="2016" name="Genome Announc.">
        <title>Complete genome sequence of Alkaliphilus metalliredigens strain QYMF, an alkaliphilic and metal-reducing bacterium isolated from borax-contaminated leachate ponds.</title>
        <authorList>
            <person name="Hwang C."/>
            <person name="Copeland A."/>
            <person name="Lucas S."/>
            <person name="Lapidus A."/>
            <person name="Barry K."/>
            <person name="Detter J.C."/>
            <person name="Glavina Del Rio T."/>
            <person name="Hammon N."/>
            <person name="Israni S."/>
            <person name="Dalin E."/>
            <person name="Tice H."/>
            <person name="Pitluck S."/>
            <person name="Chertkov O."/>
            <person name="Brettin T."/>
            <person name="Bruce D."/>
            <person name="Han C."/>
            <person name="Schmutz J."/>
            <person name="Larimer F."/>
            <person name="Land M.L."/>
            <person name="Hauser L."/>
            <person name="Kyrpides N."/>
            <person name="Mikhailova N."/>
            <person name="Ye Q."/>
            <person name="Zhou J."/>
            <person name="Richardson P."/>
            <person name="Fields M.W."/>
        </authorList>
    </citation>
    <scope>NUCLEOTIDE SEQUENCE [LARGE SCALE GENOMIC DNA]</scope>
    <source>
        <strain evidence="2">QYMF</strain>
    </source>
</reference>
<dbReference type="Proteomes" id="UP000001572">
    <property type="component" value="Chromosome"/>
</dbReference>
<dbReference type="RefSeq" id="WP_012065362.1">
    <property type="nucleotide sequence ID" value="NC_009633.1"/>
</dbReference>
<protein>
    <submittedName>
        <fullName evidence="1">Uncharacterized protein</fullName>
    </submittedName>
</protein>
<dbReference type="AlphaFoldDB" id="A6TW74"/>
<accession>A6TW74</accession>
<proteinExistence type="predicted"/>
<name>A6TW74_ALKMQ</name>
<keyword evidence="2" id="KW-1185">Reference proteome</keyword>
<evidence type="ECO:0000313" key="2">
    <source>
        <dbReference type="Proteomes" id="UP000001572"/>
    </source>
</evidence>
<organism evidence="1 2">
    <name type="scientific">Alkaliphilus metalliredigens (strain QYMF)</name>
    <dbReference type="NCBI Taxonomy" id="293826"/>
    <lineage>
        <taxon>Bacteria</taxon>
        <taxon>Bacillati</taxon>
        <taxon>Bacillota</taxon>
        <taxon>Clostridia</taxon>
        <taxon>Peptostreptococcales</taxon>
        <taxon>Natronincolaceae</taxon>
        <taxon>Alkaliphilus</taxon>
    </lineage>
</organism>
<dbReference type="KEGG" id="amt:Amet_4368"/>
<dbReference type="EMBL" id="CP000724">
    <property type="protein sequence ID" value="ABR50442.1"/>
    <property type="molecule type" value="Genomic_DNA"/>
</dbReference>
<dbReference type="HOGENOM" id="CLU_2986334_0_0_9"/>
<sequence>MQCIKRKFKLQYSKGIKDAITAIKMELRIELENDPELLMKLSEKVDSISKKMEAKNN</sequence>
<dbReference type="STRING" id="293826.Amet_4368"/>
<dbReference type="OrthoDB" id="31787at2"/>